<organism evidence="1">
    <name type="scientific">Rhizophora mucronata</name>
    <name type="common">Asiatic mangrove</name>
    <dbReference type="NCBI Taxonomy" id="61149"/>
    <lineage>
        <taxon>Eukaryota</taxon>
        <taxon>Viridiplantae</taxon>
        <taxon>Streptophyta</taxon>
        <taxon>Embryophyta</taxon>
        <taxon>Tracheophyta</taxon>
        <taxon>Spermatophyta</taxon>
        <taxon>Magnoliopsida</taxon>
        <taxon>eudicotyledons</taxon>
        <taxon>Gunneridae</taxon>
        <taxon>Pentapetalae</taxon>
        <taxon>rosids</taxon>
        <taxon>fabids</taxon>
        <taxon>Malpighiales</taxon>
        <taxon>Rhizophoraceae</taxon>
        <taxon>Rhizophora</taxon>
    </lineage>
</organism>
<accession>A0A2P2PM35</accession>
<dbReference type="AlphaFoldDB" id="A0A2P2PM35"/>
<dbReference type="EMBL" id="GGEC01075322">
    <property type="protein sequence ID" value="MBX55806.1"/>
    <property type="molecule type" value="Transcribed_RNA"/>
</dbReference>
<sequence>MLSSLNISPIYGSFSVAYLLQNPDWFHSKATNVFLREPVQVLLTGSFILGRYSLSAAVTESGCSIIKNS</sequence>
<reference evidence="1" key="1">
    <citation type="submission" date="2018-02" db="EMBL/GenBank/DDBJ databases">
        <title>Rhizophora mucronata_Transcriptome.</title>
        <authorList>
            <person name="Meera S.P."/>
            <person name="Sreeshan A."/>
            <person name="Augustine A."/>
        </authorList>
    </citation>
    <scope>NUCLEOTIDE SEQUENCE</scope>
    <source>
        <tissue evidence="1">Leaf</tissue>
    </source>
</reference>
<protein>
    <submittedName>
        <fullName evidence="1">Uncharacterized protein</fullName>
    </submittedName>
</protein>
<name>A0A2P2PM35_RHIMU</name>
<proteinExistence type="predicted"/>
<evidence type="ECO:0000313" key="1">
    <source>
        <dbReference type="EMBL" id="MBX55806.1"/>
    </source>
</evidence>